<proteinExistence type="predicted"/>
<dbReference type="GO" id="GO:0005829">
    <property type="term" value="C:cytosol"/>
    <property type="evidence" value="ECO:0007669"/>
    <property type="project" value="TreeGrafter"/>
</dbReference>
<evidence type="ECO:0000313" key="2">
    <source>
        <dbReference type="Proteomes" id="UP000631114"/>
    </source>
</evidence>
<dbReference type="GO" id="GO:0009507">
    <property type="term" value="C:chloroplast"/>
    <property type="evidence" value="ECO:0007669"/>
    <property type="project" value="TreeGrafter"/>
</dbReference>
<protein>
    <submittedName>
        <fullName evidence="1">Uncharacterized protein</fullName>
    </submittedName>
</protein>
<dbReference type="GO" id="GO:0006099">
    <property type="term" value="P:tricarboxylic acid cycle"/>
    <property type="evidence" value="ECO:0007669"/>
    <property type="project" value="InterPro"/>
</dbReference>
<dbReference type="GO" id="GO:0048366">
    <property type="term" value="P:leaf development"/>
    <property type="evidence" value="ECO:0007669"/>
    <property type="project" value="TreeGrafter"/>
</dbReference>
<dbReference type="Proteomes" id="UP000631114">
    <property type="component" value="Unassembled WGS sequence"/>
</dbReference>
<dbReference type="PANTHER" id="PTHR30523:SF33">
    <property type="entry name" value="PHOSPHOENOLPYRUVATE CARBOXYLASE 3"/>
    <property type="match status" value="1"/>
</dbReference>
<comment type="caution">
    <text evidence="1">The sequence shown here is derived from an EMBL/GenBank/DDBJ whole genome shotgun (WGS) entry which is preliminary data.</text>
</comment>
<dbReference type="GO" id="GO:0015977">
    <property type="term" value="P:carbon fixation"/>
    <property type="evidence" value="ECO:0007669"/>
    <property type="project" value="InterPro"/>
</dbReference>
<keyword evidence="2" id="KW-1185">Reference proteome</keyword>
<dbReference type="EMBL" id="JADFTS010000008">
    <property type="protein sequence ID" value="KAF9594470.1"/>
    <property type="molecule type" value="Genomic_DNA"/>
</dbReference>
<evidence type="ECO:0000313" key="1">
    <source>
        <dbReference type="EMBL" id="KAF9594470.1"/>
    </source>
</evidence>
<accession>A0A835H6J2</accession>
<dbReference type="GO" id="GO:0008964">
    <property type="term" value="F:phosphoenolpyruvate carboxylase activity"/>
    <property type="evidence" value="ECO:0007669"/>
    <property type="project" value="InterPro"/>
</dbReference>
<organism evidence="1 2">
    <name type="scientific">Coptis chinensis</name>
    <dbReference type="NCBI Taxonomy" id="261450"/>
    <lineage>
        <taxon>Eukaryota</taxon>
        <taxon>Viridiplantae</taxon>
        <taxon>Streptophyta</taxon>
        <taxon>Embryophyta</taxon>
        <taxon>Tracheophyta</taxon>
        <taxon>Spermatophyta</taxon>
        <taxon>Magnoliopsida</taxon>
        <taxon>Ranunculales</taxon>
        <taxon>Ranunculaceae</taxon>
        <taxon>Coptidoideae</taxon>
        <taxon>Coptis</taxon>
    </lineage>
</organism>
<dbReference type="Pfam" id="PF00311">
    <property type="entry name" value="PEPcase"/>
    <property type="match status" value="1"/>
</dbReference>
<dbReference type="InterPro" id="IPR015813">
    <property type="entry name" value="Pyrv/PenolPyrv_kinase-like_dom"/>
</dbReference>
<gene>
    <name evidence="1" type="ORF">IFM89_031072</name>
</gene>
<name>A0A835H6J2_9MAGN</name>
<dbReference type="AlphaFoldDB" id="A0A835H6J2"/>
<dbReference type="InterPro" id="IPR021135">
    <property type="entry name" value="PEP_COase"/>
</dbReference>
<reference evidence="1 2" key="1">
    <citation type="submission" date="2020-10" db="EMBL/GenBank/DDBJ databases">
        <title>The Coptis chinensis genome and diversification of protoberbering-type alkaloids.</title>
        <authorList>
            <person name="Wang B."/>
            <person name="Shu S."/>
            <person name="Song C."/>
            <person name="Liu Y."/>
        </authorList>
    </citation>
    <scope>NUCLEOTIDE SEQUENCE [LARGE SCALE GENOMIC DNA]</scope>
    <source>
        <strain evidence="1">HL-2020</strain>
        <tissue evidence="1">Leaf</tissue>
    </source>
</reference>
<dbReference type="GO" id="GO:0048046">
    <property type="term" value="C:apoplast"/>
    <property type="evidence" value="ECO:0007669"/>
    <property type="project" value="TreeGrafter"/>
</dbReference>
<dbReference type="PANTHER" id="PTHR30523">
    <property type="entry name" value="PHOSPHOENOLPYRUVATE CARBOXYLASE"/>
    <property type="match status" value="1"/>
</dbReference>
<dbReference type="SUPFAM" id="SSF51621">
    <property type="entry name" value="Phosphoenolpyruvate/pyruvate domain"/>
    <property type="match status" value="1"/>
</dbReference>
<sequence length="227" mass="25029">MLVIHPRSLHAYRHLSANAKIDSSGSSSFFLQAYESAALENLDFVPVSLSPMGLFFLAVMIASVDSLLRNKILSTKCVNLRKREREGALDYIAQKLTRTGKASAHIDVYPFGAFLTTVLSQGDPGIAALYDKLLVSEDLWSFGEKLRTNHEETKSLLLKIAGHKEISRKKMQIQINTKSFTGYIYLYFDTVVVGVIKSVNPNGGKFTNYVAKKNCTCGSLLGGRGSK</sequence>